<protein>
    <submittedName>
        <fullName evidence="1">Uncharacterized protein</fullName>
    </submittedName>
</protein>
<comment type="caution">
    <text evidence="1">The sequence shown here is derived from an EMBL/GenBank/DDBJ whole genome shotgun (WGS) entry which is preliminary data.</text>
</comment>
<reference evidence="1 2" key="1">
    <citation type="journal article" date="2022" name="G3 (Bethesda)">
        <title>Whole-genome sequence and methylome profiling of the almond [Prunus dulcis (Mill.) D.A. Webb] cultivar 'Nonpareil'.</title>
        <authorList>
            <person name="D'Amico-Willman K.M."/>
            <person name="Ouma W.Z."/>
            <person name="Meulia T."/>
            <person name="Sideli G.M."/>
            <person name="Gradziel T.M."/>
            <person name="Fresnedo-Ramirez J."/>
        </authorList>
    </citation>
    <scope>NUCLEOTIDE SEQUENCE [LARGE SCALE GENOMIC DNA]</scope>
    <source>
        <strain evidence="1">Clone GOH B32 T37-40</strain>
    </source>
</reference>
<gene>
    <name evidence="1" type="ORF">L3X38_008863</name>
</gene>
<proteinExistence type="predicted"/>
<dbReference type="Proteomes" id="UP001054821">
    <property type="component" value="Chromosome 1"/>
</dbReference>
<name>A0AAD5F7J0_PRUDU</name>
<dbReference type="EMBL" id="JAJFAZ020000001">
    <property type="protein sequence ID" value="KAI5355968.1"/>
    <property type="molecule type" value="Genomic_DNA"/>
</dbReference>
<sequence>MAQDLLYWGGKSSDGEGCVNHYLNRVARIDTLSSGSLDGEYEGDSPLHYCASLCESSEKGHGYSHCVFEGRFQLDAKRSRINIKQLKILFGFSSIKGLNSRTNSFQP</sequence>
<evidence type="ECO:0000313" key="2">
    <source>
        <dbReference type="Proteomes" id="UP001054821"/>
    </source>
</evidence>
<keyword evidence="2" id="KW-1185">Reference proteome</keyword>
<dbReference type="AlphaFoldDB" id="A0AAD5F7J0"/>
<organism evidence="1 2">
    <name type="scientific">Prunus dulcis</name>
    <name type="common">Almond</name>
    <name type="synonym">Amygdalus dulcis</name>
    <dbReference type="NCBI Taxonomy" id="3755"/>
    <lineage>
        <taxon>Eukaryota</taxon>
        <taxon>Viridiplantae</taxon>
        <taxon>Streptophyta</taxon>
        <taxon>Embryophyta</taxon>
        <taxon>Tracheophyta</taxon>
        <taxon>Spermatophyta</taxon>
        <taxon>Magnoliopsida</taxon>
        <taxon>eudicotyledons</taxon>
        <taxon>Gunneridae</taxon>
        <taxon>Pentapetalae</taxon>
        <taxon>rosids</taxon>
        <taxon>fabids</taxon>
        <taxon>Rosales</taxon>
        <taxon>Rosaceae</taxon>
        <taxon>Amygdaloideae</taxon>
        <taxon>Amygdaleae</taxon>
        <taxon>Prunus</taxon>
    </lineage>
</organism>
<evidence type="ECO:0000313" key="1">
    <source>
        <dbReference type="EMBL" id="KAI5355968.1"/>
    </source>
</evidence>
<accession>A0AAD5F7J0</accession>